<gene>
    <name evidence="1" type="ORF">CR513_26765</name>
</gene>
<evidence type="ECO:0000313" key="2">
    <source>
        <dbReference type="Proteomes" id="UP000257109"/>
    </source>
</evidence>
<proteinExistence type="predicted"/>
<comment type="caution">
    <text evidence="1">The sequence shown here is derived from an EMBL/GenBank/DDBJ whole genome shotgun (WGS) entry which is preliminary data.</text>
</comment>
<sequence length="89" mass="10600">MVKVLFYIYNGWCNAHVDKFYKVMEGDLKKHGQEPILMDDLRCTTYVTTHVKCLMHKLFILTMLEKIRCRIIRIISESRLKLVGRSRPL</sequence>
<name>A0A371GL75_MUCPR</name>
<reference evidence="1" key="1">
    <citation type="submission" date="2018-05" db="EMBL/GenBank/DDBJ databases">
        <title>Draft genome of Mucuna pruriens seed.</title>
        <authorList>
            <person name="Nnadi N.E."/>
            <person name="Vos R."/>
            <person name="Hasami M.H."/>
            <person name="Devisetty U.K."/>
            <person name="Aguiy J.C."/>
        </authorList>
    </citation>
    <scope>NUCLEOTIDE SEQUENCE [LARGE SCALE GENOMIC DNA]</scope>
    <source>
        <strain evidence="1">JCA_2017</strain>
    </source>
</reference>
<dbReference type="EMBL" id="QJKJ01005169">
    <property type="protein sequence ID" value="RDX91286.1"/>
    <property type="molecule type" value="Genomic_DNA"/>
</dbReference>
<organism evidence="1 2">
    <name type="scientific">Mucuna pruriens</name>
    <name type="common">Velvet bean</name>
    <name type="synonym">Dolichos pruriens</name>
    <dbReference type="NCBI Taxonomy" id="157652"/>
    <lineage>
        <taxon>Eukaryota</taxon>
        <taxon>Viridiplantae</taxon>
        <taxon>Streptophyta</taxon>
        <taxon>Embryophyta</taxon>
        <taxon>Tracheophyta</taxon>
        <taxon>Spermatophyta</taxon>
        <taxon>Magnoliopsida</taxon>
        <taxon>eudicotyledons</taxon>
        <taxon>Gunneridae</taxon>
        <taxon>Pentapetalae</taxon>
        <taxon>rosids</taxon>
        <taxon>fabids</taxon>
        <taxon>Fabales</taxon>
        <taxon>Fabaceae</taxon>
        <taxon>Papilionoideae</taxon>
        <taxon>50 kb inversion clade</taxon>
        <taxon>NPAAA clade</taxon>
        <taxon>indigoferoid/millettioid clade</taxon>
        <taxon>Phaseoleae</taxon>
        <taxon>Mucuna</taxon>
    </lineage>
</organism>
<dbReference type="Proteomes" id="UP000257109">
    <property type="component" value="Unassembled WGS sequence"/>
</dbReference>
<accession>A0A371GL75</accession>
<dbReference type="AlphaFoldDB" id="A0A371GL75"/>
<protein>
    <submittedName>
        <fullName evidence="1">Uncharacterized protein</fullName>
    </submittedName>
</protein>
<keyword evidence="2" id="KW-1185">Reference proteome</keyword>
<feature type="non-terminal residue" evidence="1">
    <location>
        <position position="1"/>
    </location>
</feature>
<evidence type="ECO:0000313" key="1">
    <source>
        <dbReference type="EMBL" id="RDX91286.1"/>
    </source>
</evidence>